<dbReference type="HOGENOM" id="CLU_071531_0_0_11"/>
<keyword evidence="3" id="KW-1185">Reference proteome</keyword>
<dbReference type="eggNOG" id="ENOG502ZA0Y">
    <property type="taxonomic scope" value="Bacteria"/>
</dbReference>
<dbReference type="STRING" id="298654.FraEuI1c_3687"/>
<dbReference type="AlphaFoldDB" id="E3J1M6"/>
<reference evidence="2 3" key="1">
    <citation type="submission" date="2010-10" db="EMBL/GenBank/DDBJ databases">
        <title>Complete sequence of Frankia sp. EuI1c.</title>
        <authorList>
            <consortium name="US DOE Joint Genome Institute"/>
            <person name="Lucas S."/>
            <person name="Copeland A."/>
            <person name="Lapidus A."/>
            <person name="Cheng J.-F."/>
            <person name="Bruce D."/>
            <person name="Goodwin L."/>
            <person name="Pitluck S."/>
            <person name="Chertkov O."/>
            <person name="Detter J.C."/>
            <person name="Han C."/>
            <person name="Tapia R."/>
            <person name="Land M."/>
            <person name="Hauser L."/>
            <person name="Jeffries C."/>
            <person name="Kyrpides N."/>
            <person name="Ivanova N."/>
            <person name="Mikhailova N."/>
            <person name="Beauchemin N."/>
            <person name="Sen A."/>
            <person name="Sur S.A."/>
            <person name="Gtari M."/>
            <person name="Wall L."/>
            <person name="Tisa L."/>
            <person name="Woyke T."/>
        </authorList>
    </citation>
    <scope>NUCLEOTIDE SEQUENCE [LARGE SCALE GENOMIC DNA]</scope>
    <source>
        <strain evidence="3">DSM 45817 / CECT 9037 / EuI1c</strain>
    </source>
</reference>
<evidence type="ECO:0000313" key="2">
    <source>
        <dbReference type="EMBL" id="ADP81694.1"/>
    </source>
</evidence>
<dbReference type="Proteomes" id="UP000002484">
    <property type="component" value="Chromosome"/>
</dbReference>
<protein>
    <recommendedName>
        <fullName evidence="1">SHOCT domain-containing protein</fullName>
    </recommendedName>
</protein>
<dbReference type="KEGG" id="fri:FraEuI1c_3687"/>
<name>E3J1M6_PSEI1</name>
<dbReference type="EMBL" id="CP002299">
    <property type="protein sequence ID" value="ADP81694.1"/>
    <property type="molecule type" value="Genomic_DNA"/>
</dbReference>
<proteinExistence type="predicted"/>
<dbReference type="InterPro" id="IPR018649">
    <property type="entry name" value="SHOCT"/>
</dbReference>
<dbReference type="InParanoid" id="E3J1M6"/>
<dbReference type="RefSeq" id="WP_013424812.1">
    <property type="nucleotide sequence ID" value="NC_014666.1"/>
</dbReference>
<evidence type="ECO:0000259" key="1">
    <source>
        <dbReference type="Pfam" id="PF09851"/>
    </source>
</evidence>
<sequence>MRKLTSQGEQVVADLSARYGVSADAVRAMLEAVRLGNGTMAQFSHPEFGGRGQWMAGGMTMVADMFNQRLQALVSGLASELASQLAAAPLYAPAPEAGPIHQANLESWWPGELGRPGSSGGQNDSRYAVFPQARRLAVQSGGGPVRVHDTLDHVIGGVQQQQGAVPGTLSFTSQHGTFTVESLPLAAPAAARAAAAPEPAMPPALAASAPVSDADAVLATLDRLGDLHQRGVLTDEEFAAKKAELLARL</sequence>
<evidence type="ECO:0000313" key="3">
    <source>
        <dbReference type="Proteomes" id="UP000002484"/>
    </source>
</evidence>
<organism evidence="2 3">
    <name type="scientific">Pseudofrankia inefficax (strain DSM 45817 / CECT 9037 / DDB 130130 / EuI1c)</name>
    <name type="common">Frankia inefficax</name>
    <dbReference type="NCBI Taxonomy" id="298654"/>
    <lineage>
        <taxon>Bacteria</taxon>
        <taxon>Bacillati</taxon>
        <taxon>Actinomycetota</taxon>
        <taxon>Actinomycetes</taxon>
        <taxon>Frankiales</taxon>
        <taxon>Frankiaceae</taxon>
        <taxon>Pseudofrankia</taxon>
    </lineage>
</organism>
<gene>
    <name evidence="2" type="ordered locus">FraEuI1c_3687</name>
</gene>
<feature type="domain" description="SHOCT" evidence="1">
    <location>
        <begin position="220"/>
        <end position="246"/>
    </location>
</feature>
<accession>E3J1M6</accession>
<dbReference type="Pfam" id="PF09851">
    <property type="entry name" value="SHOCT"/>
    <property type="match status" value="1"/>
</dbReference>